<feature type="transmembrane region" description="Helical" evidence="2">
    <location>
        <begin position="85"/>
        <end position="105"/>
    </location>
</feature>
<sequence>MTNGGVGRSGPSVGGLALRVVLAAAGLAALGYGVDGLLSMSRATRPTNAGAWLIGGIVVHDALLVPATMIVGFALSRLVPAPYRAVVQGALLVSGSVALASLPLWRGYGGSADNPSVNPLAYGRNLAIVLGAVWAGAALIMAGRAVAARRGRPGAGRGPGRQSGGRRFARTRRRAGRRPAREQPARSG</sequence>
<feature type="transmembrane region" description="Helical" evidence="2">
    <location>
        <begin position="125"/>
        <end position="147"/>
    </location>
</feature>
<evidence type="ECO:0000313" key="3">
    <source>
        <dbReference type="EMBL" id="KJE21437.1"/>
    </source>
</evidence>
<comment type="caution">
    <text evidence="3">The sequence shown here is derived from an EMBL/GenBank/DDBJ whole genome shotgun (WGS) entry which is preliminary data.</text>
</comment>
<name>A0A0D8BDG5_9ACTN</name>
<feature type="region of interest" description="Disordered" evidence="1">
    <location>
        <begin position="150"/>
        <end position="188"/>
    </location>
</feature>
<feature type="transmembrane region" description="Helical" evidence="2">
    <location>
        <begin position="12"/>
        <end position="32"/>
    </location>
</feature>
<keyword evidence="2" id="KW-1133">Transmembrane helix</keyword>
<feature type="compositionally biased region" description="Gly residues" evidence="1">
    <location>
        <begin position="153"/>
        <end position="163"/>
    </location>
</feature>
<dbReference type="RefSeq" id="WP_095211974.1">
    <property type="nucleotide sequence ID" value="NZ_JYFN01000037.1"/>
</dbReference>
<keyword evidence="2" id="KW-0812">Transmembrane</keyword>
<evidence type="ECO:0000313" key="4">
    <source>
        <dbReference type="Proteomes" id="UP000032545"/>
    </source>
</evidence>
<dbReference type="EMBL" id="JYFN01000037">
    <property type="protein sequence ID" value="KJE21437.1"/>
    <property type="molecule type" value="Genomic_DNA"/>
</dbReference>
<reference evidence="4" key="1">
    <citation type="submission" date="2015-02" db="EMBL/GenBank/DDBJ databases">
        <title>Draft Genome of Frankia sp. CpI1-S.</title>
        <authorList>
            <person name="Oshone R.T."/>
            <person name="Ngom M."/>
            <person name="Ghodhbane-Gtari F."/>
            <person name="Gtari M."/>
            <person name="Morris K."/>
            <person name="Thomas K."/>
            <person name="Sen A."/>
            <person name="Tisa L.S."/>
        </authorList>
    </citation>
    <scope>NUCLEOTIDE SEQUENCE [LARGE SCALE GENOMIC DNA]</scope>
    <source>
        <strain evidence="4">CpI1-S</strain>
    </source>
</reference>
<proteinExistence type="predicted"/>
<feature type="compositionally biased region" description="Basic and acidic residues" evidence="1">
    <location>
        <begin position="179"/>
        <end position="188"/>
    </location>
</feature>
<gene>
    <name evidence="3" type="ORF">FF36_04247</name>
</gene>
<accession>A0A0D8BDG5</accession>
<keyword evidence="2" id="KW-0472">Membrane</keyword>
<protein>
    <submittedName>
        <fullName evidence="3">Uncharacterized protein</fullName>
    </submittedName>
</protein>
<dbReference type="AlphaFoldDB" id="A0A0D8BDG5"/>
<evidence type="ECO:0000256" key="1">
    <source>
        <dbReference type="SAM" id="MobiDB-lite"/>
    </source>
</evidence>
<dbReference type="OrthoDB" id="3216705at2"/>
<feature type="transmembrane region" description="Helical" evidence="2">
    <location>
        <begin position="52"/>
        <end position="73"/>
    </location>
</feature>
<organism evidence="3 4">
    <name type="scientific">Frankia torreyi</name>
    <dbReference type="NCBI Taxonomy" id="1856"/>
    <lineage>
        <taxon>Bacteria</taxon>
        <taxon>Bacillati</taxon>
        <taxon>Actinomycetota</taxon>
        <taxon>Actinomycetes</taxon>
        <taxon>Frankiales</taxon>
        <taxon>Frankiaceae</taxon>
        <taxon>Frankia</taxon>
    </lineage>
</organism>
<feature type="compositionally biased region" description="Basic residues" evidence="1">
    <location>
        <begin position="167"/>
        <end position="178"/>
    </location>
</feature>
<dbReference type="Proteomes" id="UP000032545">
    <property type="component" value="Unassembled WGS sequence"/>
</dbReference>
<reference evidence="3 4" key="2">
    <citation type="journal article" date="2016" name="Genome Announc.">
        <title>Permanent Draft Genome Sequences for Two Variants of Frankia sp. Strain CpI1, the First Frankia Strain Isolated from Root Nodules of Comptonia peregrina.</title>
        <authorList>
            <person name="Oshone R."/>
            <person name="Hurst S.G.IV."/>
            <person name="Abebe-Akele F."/>
            <person name="Simpson S."/>
            <person name="Morris K."/>
            <person name="Thomas W.K."/>
            <person name="Tisa L.S."/>
        </authorList>
    </citation>
    <scope>NUCLEOTIDE SEQUENCE [LARGE SCALE GENOMIC DNA]</scope>
    <source>
        <strain evidence="4">CpI1-S</strain>
    </source>
</reference>
<evidence type="ECO:0000256" key="2">
    <source>
        <dbReference type="SAM" id="Phobius"/>
    </source>
</evidence>
<keyword evidence="4" id="KW-1185">Reference proteome</keyword>